<evidence type="ECO:0000313" key="8">
    <source>
        <dbReference type="EMBL" id="SDF62532.1"/>
    </source>
</evidence>
<accession>A0A1G7MLB4</accession>
<feature type="transmembrane region" description="Helical" evidence="7">
    <location>
        <begin position="690"/>
        <end position="708"/>
    </location>
</feature>
<feature type="transmembrane region" description="Helical" evidence="7">
    <location>
        <begin position="379"/>
        <end position="402"/>
    </location>
</feature>
<dbReference type="PANTHER" id="PTHR43124">
    <property type="entry name" value="PURINE EFFLUX PUMP PBUE"/>
    <property type="match status" value="1"/>
</dbReference>
<evidence type="ECO:0000256" key="2">
    <source>
        <dbReference type="ARBA" id="ARBA00022475"/>
    </source>
</evidence>
<feature type="transmembrane region" description="Helical" evidence="7">
    <location>
        <begin position="510"/>
        <end position="530"/>
    </location>
</feature>
<dbReference type="Proteomes" id="UP000199355">
    <property type="component" value="Unassembled WGS sequence"/>
</dbReference>
<dbReference type="RefSeq" id="WP_092153663.1">
    <property type="nucleotide sequence ID" value="NZ_FNBX01000009.1"/>
</dbReference>
<dbReference type="InterPro" id="IPR036259">
    <property type="entry name" value="MFS_trans_sf"/>
</dbReference>
<evidence type="ECO:0000256" key="5">
    <source>
        <dbReference type="ARBA" id="ARBA00023136"/>
    </source>
</evidence>
<dbReference type="STRING" id="571438.SAMN05192586_10949"/>
<feature type="transmembrane region" description="Helical" evidence="7">
    <location>
        <begin position="20"/>
        <end position="46"/>
    </location>
</feature>
<reference evidence="9" key="1">
    <citation type="submission" date="2016-10" db="EMBL/GenBank/DDBJ databases">
        <authorList>
            <person name="Varghese N."/>
            <person name="Submissions S."/>
        </authorList>
    </citation>
    <scope>NUCLEOTIDE SEQUENCE [LARGE SCALE GENOMIC DNA]</scope>
    <source>
        <strain evidence="9">KHC7</strain>
    </source>
</reference>
<sequence length="833" mass="86096">MPIHIDTAAFRQKISEEAPLLRAGGLSLALFTVSMLFSLLLAASLLRAFTSESLLRAYGLASGQLADAVARELRFGRPMAPSPALTDKLVNAMDTAPGLRRLTVLDPAGRVVTAQDAAQGTPLSAAAAAAPKQPSAAPERSLEQAGEAAAPKARTLLGWRLEGDVWTRGYELVGVGGRPAGRLLASVSDSQISGQSRTFVQAAVAALLFLGLTACFALMGWMGRLADRQDRQDLSRVLRRRMLCIVGGAQVVLTVAALFALQHFLDVSVQRALSVSGGVLAADLENLVHKGVRLEGLTPWEDLLRRRVEAAPELGAAALEEQGRTLAAWGAPTAARPLRIPVWRYWPSANVRRTEAAALLLWPDSAFIRRAVREAALDLGTALAVSLLLLHELASFLGAIGLGSAAQRAAPQGAGPPARTPAATGIADAAAASRREVVIRAMTFFFFLGYDMVLSFIPLAAASLPGSIPFVPPELRNALPISVEAAAAGLGLAVVGLRNARSGWRACCRPAFACAVAGALLCALAQHIALFTLGRLLSGVGFGMALMAGQLGALESARGRAAALAGLYAAVFAGSICGSASGAMLCQLFDAALTFKVSAALLLLPPCLLRLLPPRTPPAQPLPQNAACPAPAAGSAWKTLARLAAAPGFLLPVLCVSLPASMCLTGFLYLAVPTLLQRGGVAQSDIGRLFMLYGFCFVCLGPGIAALADKCRSQRPFVAATGLCAGLALLCASLLPGYPGFALAVVLTGISQCLLASSLLVFVLSLPAARSLDAGLVGGACRICERLGQTLGPVAFGAVLAVQGGVRGLLPLGVGFCAAAFCFFVLSAVGRKE</sequence>
<keyword evidence="4 7" id="KW-1133">Transmembrane helix</keyword>
<feature type="compositionally biased region" description="Low complexity" evidence="6">
    <location>
        <begin position="123"/>
        <end position="138"/>
    </location>
</feature>
<keyword evidence="2" id="KW-1003">Cell membrane</keyword>
<dbReference type="OrthoDB" id="1679175at2"/>
<dbReference type="InterPro" id="IPR011701">
    <property type="entry name" value="MFS"/>
</dbReference>
<evidence type="ECO:0000256" key="4">
    <source>
        <dbReference type="ARBA" id="ARBA00022989"/>
    </source>
</evidence>
<dbReference type="PANTHER" id="PTHR43124:SF3">
    <property type="entry name" value="CHLORAMPHENICOL EFFLUX PUMP RV0191"/>
    <property type="match status" value="1"/>
</dbReference>
<feature type="transmembrane region" description="Helical" evidence="7">
    <location>
        <begin position="242"/>
        <end position="265"/>
    </location>
</feature>
<feature type="transmembrane region" description="Helical" evidence="7">
    <location>
        <begin position="717"/>
        <end position="735"/>
    </location>
</feature>
<dbReference type="Pfam" id="PF07690">
    <property type="entry name" value="MFS_1"/>
    <property type="match status" value="1"/>
</dbReference>
<organism evidence="8 9">
    <name type="scientific">Desulfovibrio legallii</name>
    <dbReference type="NCBI Taxonomy" id="571438"/>
    <lineage>
        <taxon>Bacteria</taxon>
        <taxon>Pseudomonadati</taxon>
        <taxon>Thermodesulfobacteriota</taxon>
        <taxon>Desulfovibrionia</taxon>
        <taxon>Desulfovibrionales</taxon>
        <taxon>Desulfovibrionaceae</taxon>
        <taxon>Desulfovibrio</taxon>
    </lineage>
</organism>
<dbReference type="EMBL" id="FNBX01000009">
    <property type="protein sequence ID" value="SDF62532.1"/>
    <property type="molecule type" value="Genomic_DNA"/>
</dbReference>
<dbReference type="InterPro" id="IPR050189">
    <property type="entry name" value="MFS_Efflux_Transporters"/>
</dbReference>
<feature type="transmembrane region" description="Helical" evidence="7">
    <location>
        <begin position="199"/>
        <end position="221"/>
    </location>
</feature>
<feature type="transmembrane region" description="Helical" evidence="7">
    <location>
        <begin position="741"/>
        <end position="766"/>
    </location>
</feature>
<feature type="region of interest" description="Disordered" evidence="6">
    <location>
        <begin position="123"/>
        <end position="148"/>
    </location>
</feature>
<feature type="transmembrane region" description="Helical" evidence="7">
    <location>
        <begin position="478"/>
        <end position="498"/>
    </location>
</feature>
<protein>
    <submittedName>
        <fullName evidence="8">Predicted arabinose efflux permease, MFS family</fullName>
    </submittedName>
</protein>
<dbReference type="GO" id="GO:0005886">
    <property type="term" value="C:plasma membrane"/>
    <property type="evidence" value="ECO:0007669"/>
    <property type="project" value="UniProtKB-SubCell"/>
</dbReference>
<comment type="subcellular location">
    <subcellularLocation>
        <location evidence="1">Cell membrane</location>
        <topology evidence="1">Multi-pass membrane protein</topology>
    </subcellularLocation>
</comment>
<evidence type="ECO:0000256" key="6">
    <source>
        <dbReference type="SAM" id="MobiDB-lite"/>
    </source>
</evidence>
<feature type="transmembrane region" description="Helical" evidence="7">
    <location>
        <begin position="648"/>
        <end position="670"/>
    </location>
</feature>
<dbReference type="GO" id="GO:0022857">
    <property type="term" value="F:transmembrane transporter activity"/>
    <property type="evidence" value="ECO:0007669"/>
    <property type="project" value="InterPro"/>
</dbReference>
<keyword evidence="9" id="KW-1185">Reference proteome</keyword>
<gene>
    <name evidence="8" type="ORF">SAMN05192586_10949</name>
</gene>
<proteinExistence type="predicted"/>
<evidence type="ECO:0000313" key="9">
    <source>
        <dbReference type="Proteomes" id="UP000199355"/>
    </source>
</evidence>
<evidence type="ECO:0000256" key="1">
    <source>
        <dbReference type="ARBA" id="ARBA00004651"/>
    </source>
</evidence>
<keyword evidence="5 7" id="KW-0472">Membrane</keyword>
<feature type="transmembrane region" description="Helical" evidence="7">
    <location>
        <begin position="812"/>
        <end position="830"/>
    </location>
</feature>
<feature type="transmembrane region" description="Helical" evidence="7">
    <location>
        <begin position="561"/>
        <end position="585"/>
    </location>
</feature>
<evidence type="ECO:0000256" key="3">
    <source>
        <dbReference type="ARBA" id="ARBA00022692"/>
    </source>
</evidence>
<feature type="transmembrane region" description="Helical" evidence="7">
    <location>
        <begin position="787"/>
        <end position="806"/>
    </location>
</feature>
<dbReference type="Gene3D" id="1.20.1250.20">
    <property type="entry name" value="MFS general substrate transporter like domains"/>
    <property type="match status" value="1"/>
</dbReference>
<keyword evidence="3 7" id="KW-0812">Transmembrane</keyword>
<feature type="transmembrane region" description="Helical" evidence="7">
    <location>
        <begin position="444"/>
        <end position="466"/>
    </location>
</feature>
<dbReference type="AlphaFoldDB" id="A0A1G7MLB4"/>
<name>A0A1G7MLB4_9BACT</name>
<evidence type="ECO:0000256" key="7">
    <source>
        <dbReference type="SAM" id="Phobius"/>
    </source>
</evidence>
<dbReference type="SUPFAM" id="SSF103473">
    <property type="entry name" value="MFS general substrate transporter"/>
    <property type="match status" value="1"/>
</dbReference>